<organism evidence="9 10">
    <name type="scientific">Ochrobactrum vermis</name>
    <dbReference type="NCBI Taxonomy" id="1827297"/>
    <lineage>
        <taxon>Bacteria</taxon>
        <taxon>Pseudomonadati</taxon>
        <taxon>Pseudomonadota</taxon>
        <taxon>Alphaproteobacteria</taxon>
        <taxon>Hyphomicrobiales</taxon>
        <taxon>Brucellaceae</taxon>
        <taxon>Brucella/Ochrobactrum group</taxon>
        <taxon>Ochrobactrum</taxon>
    </lineage>
</organism>
<keyword evidence="10" id="KW-1185">Reference proteome</keyword>
<dbReference type="InterPro" id="IPR029063">
    <property type="entry name" value="SAM-dependent_MTases_sf"/>
</dbReference>
<sequence length="491" mass="52708">MRYGCVCSGISAATRAWHPLGWEAQFFSEIESFPSAVLAHHYGSNMPGEPLAKNGIPNYGDFTKIGADAGPIDLLVGGTPCQSFSVAGKRLGLDDPRGNLALEYLSLARRLRARWIVWENVPGVVSSVTDEEEGEGGIQSGIEGRKAGDEWIEESDFATFLSFVRECGYGFAYRVLDAQYVRVDGFGRAVPQRRRRVFVVGYLGDWRRAAAVLLEPQGMRGDSAPRREPGKRVAPTIASRPTGGGGLGTDFDLDGGLISSTGDVAHCLNAGGMGRQDYETETMVAHPLSAKGNDSHDESKETYIAFDCKASGQAGFGVGEIAPTLRAMGHLQSNQNAGGQIAVCHPTHEVVGTLCAEDSPHGARGLSGLQTMLSGYIQPVKAVAFAQNTRDEVRLFGGDGQIVGALAAEPGMKQHSYVAKDWAVRRLTPTECERLQGFPDNFTNVPWGKKDTSPDGPRYKALGNSMAVNVMRWVGRRIEAVEALSSKDNAA</sequence>
<dbReference type="PROSITE" id="PS00094">
    <property type="entry name" value="C5_MTASE_1"/>
    <property type="match status" value="1"/>
</dbReference>
<keyword evidence="3 7" id="KW-0808">Transferase</keyword>
<protein>
    <recommendedName>
        <fullName evidence="1">DNA (cytosine-5-)-methyltransferase</fullName>
        <ecNumber evidence="1">2.1.1.37</ecNumber>
    </recommendedName>
</protein>
<evidence type="ECO:0000313" key="9">
    <source>
        <dbReference type="EMBL" id="MEJ5019292.1"/>
    </source>
</evidence>
<dbReference type="RefSeq" id="WP_105541800.1">
    <property type="nucleotide sequence ID" value="NZ_JBBGZH010000001.1"/>
</dbReference>
<accession>A0ABU8PB72</accession>
<feature type="region of interest" description="Disordered" evidence="8">
    <location>
        <begin position="219"/>
        <end position="245"/>
    </location>
</feature>
<comment type="catalytic activity">
    <reaction evidence="6">
        <text>a 2'-deoxycytidine in DNA + S-adenosyl-L-methionine = a 5-methyl-2'-deoxycytidine in DNA + S-adenosyl-L-homocysteine + H(+)</text>
        <dbReference type="Rhea" id="RHEA:13681"/>
        <dbReference type="Rhea" id="RHEA-COMP:11369"/>
        <dbReference type="Rhea" id="RHEA-COMP:11370"/>
        <dbReference type="ChEBI" id="CHEBI:15378"/>
        <dbReference type="ChEBI" id="CHEBI:57856"/>
        <dbReference type="ChEBI" id="CHEBI:59789"/>
        <dbReference type="ChEBI" id="CHEBI:85452"/>
        <dbReference type="ChEBI" id="CHEBI:85454"/>
        <dbReference type="EC" id="2.1.1.37"/>
    </reaction>
</comment>
<dbReference type="InterPro" id="IPR050750">
    <property type="entry name" value="C5-MTase"/>
</dbReference>
<evidence type="ECO:0000256" key="6">
    <source>
        <dbReference type="ARBA" id="ARBA00047422"/>
    </source>
</evidence>
<dbReference type="Proteomes" id="UP001375812">
    <property type="component" value="Unassembled WGS sequence"/>
</dbReference>
<keyword evidence="4 7" id="KW-0949">S-adenosyl-L-methionine</keyword>
<dbReference type="GO" id="GO:0008168">
    <property type="term" value="F:methyltransferase activity"/>
    <property type="evidence" value="ECO:0007669"/>
    <property type="project" value="UniProtKB-KW"/>
</dbReference>
<dbReference type="PANTHER" id="PTHR46098">
    <property type="entry name" value="TRNA (CYTOSINE(38)-C(5))-METHYLTRANSFERASE"/>
    <property type="match status" value="1"/>
</dbReference>
<dbReference type="Gene3D" id="3.40.50.150">
    <property type="entry name" value="Vaccinia Virus protein VP39"/>
    <property type="match status" value="1"/>
</dbReference>
<dbReference type="SUPFAM" id="SSF53335">
    <property type="entry name" value="S-adenosyl-L-methionine-dependent methyltransferases"/>
    <property type="match status" value="1"/>
</dbReference>
<evidence type="ECO:0000256" key="1">
    <source>
        <dbReference type="ARBA" id="ARBA00011975"/>
    </source>
</evidence>
<dbReference type="Pfam" id="PF00145">
    <property type="entry name" value="DNA_methylase"/>
    <property type="match status" value="2"/>
</dbReference>
<reference evidence="9 10" key="1">
    <citation type="submission" date="2023-12" db="EMBL/GenBank/DDBJ databases">
        <title>Gut-associated functions are favored during microbiome assembly across C. elegans life.</title>
        <authorList>
            <person name="Zimmermann J."/>
        </authorList>
    </citation>
    <scope>NUCLEOTIDE SEQUENCE [LARGE SCALE GENOMIC DNA]</scope>
    <source>
        <strain evidence="9 10">MYb71</strain>
    </source>
</reference>
<evidence type="ECO:0000256" key="4">
    <source>
        <dbReference type="ARBA" id="ARBA00022691"/>
    </source>
</evidence>
<dbReference type="Gene3D" id="3.90.120.10">
    <property type="entry name" value="DNA Methylase, subunit A, domain 2"/>
    <property type="match status" value="1"/>
</dbReference>
<dbReference type="GO" id="GO:0032259">
    <property type="term" value="P:methylation"/>
    <property type="evidence" value="ECO:0007669"/>
    <property type="project" value="UniProtKB-KW"/>
</dbReference>
<keyword evidence="2 7" id="KW-0489">Methyltransferase</keyword>
<dbReference type="EMBL" id="JBBGZH010000001">
    <property type="protein sequence ID" value="MEJ5019292.1"/>
    <property type="molecule type" value="Genomic_DNA"/>
</dbReference>
<dbReference type="PROSITE" id="PS51679">
    <property type="entry name" value="SAM_MT_C5"/>
    <property type="match status" value="1"/>
</dbReference>
<evidence type="ECO:0000256" key="5">
    <source>
        <dbReference type="ARBA" id="ARBA00022747"/>
    </source>
</evidence>
<gene>
    <name evidence="9" type="ORF">WH297_06005</name>
</gene>
<dbReference type="InterPro" id="IPR001525">
    <property type="entry name" value="C5_MeTfrase"/>
</dbReference>
<comment type="caution">
    <text evidence="9">The sequence shown here is derived from an EMBL/GenBank/DDBJ whole genome shotgun (WGS) entry which is preliminary data.</text>
</comment>
<comment type="similarity">
    <text evidence="7">Belongs to the class I-like SAM-binding methyltransferase superfamily. C5-methyltransferase family.</text>
</comment>
<dbReference type="InterPro" id="IPR018117">
    <property type="entry name" value="C5_DNA_meth_AS"/>
</dbReference>
<evidence type="ECO:0000313" key="10">
    <source>
        <dbReference type="Proteomes" id="UP001375812"/>
    </source>
</evidence>
<name>A0ABU8PB72_9HYPH</name>
<evidence type="ECO:0000256" key="8">
    <source>
        <dbReference type="SAM" id="MobiDB-lite"/>
    </source>
</evidence>
<dbReference type="EC" id="2.1.1.37" evidence="1"/>
<feature type="active site" evidence="7">
    <location>
        <position position="81"/>
    </location>
</feature>
<dbReference type="PANTHER" id="PTHR46098:SF1">
    <property type="entry name" value="TRNA (CYTOSINE(38)-C(5))-METHYLTRANSFERASE"/>
    <property type="match status" value="1"/>
</dbReference>
<evidence type="ECO:0000256" key="7">
    <source>
        <dbReference type="PROSITE-ProRule" id="PRU01016"/>
    </source>
</evidence>
<evidence type="ECO:0000256" key="3">
    <source>
        <dbReference type="ARBA" id="ARBA00022679"/>
    </source>
</evidence>
<keyword evidence="5" id="KW-0680">Restriction system</keyword>
<proteinExistence type="inferred from homology"/>
<evidence type="ECO:0000256" key="2">
    <source>
        <dbReference type="ARBA" id="ARBA00022603"/>
    </source>
</evidence>